<dbReference type="GO" id="GO:0006508">
    <property type="term" value="P:proteolysis"/>
    <property type="evidence" value="ECO:0007669"/>
    <property type="project" value="UniProtKB-KW"/>
</dbReference>
<feature type="compositionally biased region" description="Low complexity" evidence="6">
    <location>
        <begin position="767"/>
        <end position="784"/>
    </location>
</feature>
<dbReference type="Pfam" id="PF02902">
    <property type="entry name" value="Peptidase_C48"/>
    <property type="match status" value="1"/>
</dbReference>
<dbReference type="Proteomes" id="UP000187013">
    <property type="component" value="Unassembled WGS sequence"/>
</dbReference>
<feature type="compositionally biased region" description="Polar residues" evidence="6">
    <location>
        <begin position="892"/>
        <end position="902"/>
    </location>
</feature>
<comment type="caution">
    <text evidence="8">The sequence shown here is derived from an EMBL/GenBank/DDBJ whole genome shotgun (WGS) entry which is preliminary data.</text>
</comment>
<proteinExistence type="inferred from homology"/>
<feature type="compositionally biased region" description="Basic and acidic residues" evidence="6">
    <location>
        <begin position="791"/>
        <end position="817"/>
    </location>
</feature>
<dbReference type="InterPro" id="IPR003653">
    <property type="entry name" value="Peptidase_C48_C"/>
</dbReference>
<evidence type="ECO:0000256" key="4">
    <source>
        <dbReference type="ARBA" id="ARBA00022786"/>
    </source>
</evidence>
<feature type="compositionally biased region" description="Basic and acidic residues" evidence="6">
    <location>
        <begin position="50"/>
        <end position="69"/>
    </location>
</feature>
<protein>
    <recommendedName>
        <fullName evidence="7">Ubiquitin-like protease family profile domain-containing protein</fullName>
    </recommendedName>
</protein>
<keyword evidence="4" id="KW-0833">Ubl conjugation pathway</keyword>
<feature type="compositionally biased region" description="Low complexity" evidence="6">
    <location>
        <begin position="367"/>
        <end position="382"/>
    </location>
</feature>
<keyword evidence="5" id="KW-0378">Hydrolase</keyword>
<dbReference type="PROSITE" id="PS50600">
    <property type="entry name" value="ULP_PROTEASE"/>
    <property type="match status" value="1"/>
</dbReference>
<dbReference type="InterPro" id="IPR038765">
    <property type="entry name" value="Papain-like_cys_pep_sf"/>
</dbReference>
<comment type="similarity">
    <text evidence="1">Belongs to the peptidase C48 family.</text>
</comment>
<feature type="compositionally biased region" description="Basic and acidic residues" evidence="6">
    <location>
        <begin position="21"/>
        <end position="31"/>
    </location>
</feature>
<dbReference type="SUPFAM" id="SSF54001">
    <property type="entry name" value="Cysteine proteinases"/>
    <property type="match status" value="1"/>
</dbReference>
<evidence type="ECO:0000259" key="7">
    <source>
        <dbReference type="PROSITE" id="PS50600"/>
    </source>
</evidence>
<feature type="compositionally biased region" description="Basic and acidic residues" evidence="6">
    <location>
        <begin position="81"/>
        <end position="95"/>
    </location>
</feature>
<dbReference type="PANTHER" id="PTHR46896">
    <property type="entry name" value="SENTRIN-SPECIFIC PROTEASE"/>
    <property type="match status" value="1"/>
</dbReference>
<dbReference type="Gene3D" id="3.40.395.10">
    <property type="entry name" value="Adenoviral Proteinase, Chain A"/>
    <property type="match status" value="1"/>
</dbReference>
<evidence type="ECO:0000313" key="8">
    <source>
        <dbReference type="EMBL" id="GAV54181.1"/>
    </source>
</evidence>
<evidence type="ECO:0000256" key="1">
    <source>
        <dbReference type="ARBA" id="ARBA00005234"/>
    </source>
</evidence>
<evidence type="ECO:0000256" key="3">
    <source>
        <dbReference type="ARBA" id="ARBA00022670"/>
    </source>
</evidence>
<feature type="compositionally biased region" description="Basic and acidic residues" evidence="6">
    <location>
        <begin position="880"/>
        <end position="891"/>
    </location>
</feature>
<dbReference type="OrthoDB" id="442460at2759"/>
<feature type="region of interest" description="Disordered" evidence="6">
    <location>
        <begin position="767"/>
        <end position="906"/>
    </location>
</feature>
<evidence type="ECO:0000256" key="6">
    <source>
        <dbReference type="SAM" id="MobiDB-lite"/>
    </source>
</evidence>
<evidence type="ECO:0000256" key="5">
    <source>
        <dbReference type="ARBA" id="ARBA00022801"/>
    </source>
</evidence>
<dbReference type="GO" id="GO:0016926">
    <property type="term" value="P:protein desumoylation"/>
    <property type="evidence" value="ECO:0007669"/>
    <property type="project" value="TreeGrafter"/>
</dbReference>
<evidence type="ECO:0000256" key="2">
    <source>
        <dbReference type="ARBA" id="ARBA00022553"/>
    </source>
</evidence>
<reference evidence="8 9" key="1">
    <citation type="submission" date="2016-08" db="EMBL/GenBank/DDBJ databases">
        <title>Draft genome sequence of allopolyploid Zygosaccharomyces rouxii.</title>
        <authorList>
            <person name="Watanabe J."/>
            <person name="Uehara K."/>
            <person name="Mogi Y."/>
            <person name="Tsukioka Y."/>
        </authorList>
    </citation>
    <scope>NUCLEOTIDE SEQUENCE [LARGE SCALE GENOMIC DNA]</scope>
    <source>
        <strain evidence="8 9">NBRC 110957</strain>
    </source>
</reference>
<feature type="region of interest" description="Disordered" evidence="6">
    <location>
        <begin position="1021"/>
        <end position="1044"/>
    </location>
</feature>
<feature type="region of interest" description="Disordered" evidence="6">
    <location>
        <begin position="1"/>
        <end position="106"/>
    </location>
</feature>
<feature type="compositionally biased region" description="Polar residues" evidence="6">
    <location>
        <begin position="1028"/>
        <end position="1044"/>
    </location>
</feature>
<accession>A0A1Q3AET5</accession>
<dbReference type="PANTHER" id="PTHR46896:SF3">
    <property type="entry name" value="FI06413P-RELATED"/>
    <property type="match status" value="1"/>
</dbReference>
<dbReference type="GO" id="GO:0005737">
    <property type="term" value="C:cytoplasm"/>
    <property type="evidence" value="ECO:0007669"/>
    <property type="project" value="TreeGrafter"/>
</dbReference>
<organism evidence="8 9">
    <name type="scientific">Zygosaccharomyces rouxii</name>
    <dbReference type="NCBI Taxonomy" id="4956"/>
    <lineage>
        <taxon>Eukaryota</taxon>
        <taxon>Fungi</taxon>
        <taxon>Dikarya</taxon>
        <taxon>Ascomycota</taxon>
        <taxon>Saccharomycotina</taxon>
        <taxon>Saccharomycetes</taxon>
        <taxon>Saccharomycetales</taxon>
        <taxon>Saccharomycetaceae</taxon>
        <taxon>Zygosaccharomyces</taxon>
    </lineage>
</organism>
<gene>
    <name evidence="8" type="ORF">ZYGR_0AK06830</name>
</gene>
<feature type="region of interest" description="Disordered" evidence="6">
    <location>
        <begin position="360"/>
        <end position="422"/>
    </location>
</feature>
<keyword evidence="2" id="KW-0597">Phosphoprotein</keyword>
<evidence type="ECO:0000313" key="9">
    <source>
        <dbReference type="Proteomes" id="UP000187013"/>
    </source>
</evidence>
<feature type="domain" description="Ubiquitin-like protease family profile" evidence="7">
    <location>
        <begin position="454"/>
        <end position="661"/>
    </location>
</feature>
<sequence length="1044" mass="119125">MSNKRRRIQGLLPINTIQSHGDAKEDRRSNEDDGGIFPRTQLNASGSPRRYREFRKDPRVVEELNHSSTRDFLPLGDDNDIVERSGGHREGKEDQNQEQGQDQDQDFETLEETTPLRRSTKRSNGLLFASPAENEIKHGFGGVAATALKVKTSGTLRTVDIRKQMDEKNQCLMIFHNDSQGPRVSFTHRNFEIKNSQLELLPDCEMVIFDKDSTCMAIVLKDLRSIDMDIKSKVGRIQTKLLLWLSDMEGRDSRINKIKNTVTAIQNIQTKTMEGRALVVKKLNEIAIQDCKRSVFTISSDDAVERLKSKRNFLDKKNFSSLGPQKRLSQYASSASHKIHVPRTSVIHDLEESSLPKVSTKDFYHSNTDNTTTTTTSTTGNTADMSSPDEKVERREAEQKKEPLEGMRRSERTKSRSPTLKQSTLWDLDSEKDFETPEIFKPKLRHKFEDGSNYTITNQDFRCLYNHDWINDSILDFFTKYYVETSIERGIVKRDEVHIMSSFFYTKLVSDPGDYYGNVKKWVTNCDLFKKKYVVVPINNNYHWFGCIITNLNVLYNHFKGLDMVSHFLQANDGNKSESGKAEDDEISVSTPIVTILTFDSLRQTHTREIDPIKEFLMAYARDKYSMEIDKTLIKMKTCMVPQQPNMSDCGVHVILNTKKFFEDPKATMDMWRMTKTRNKQSTKVINEFFDRASRSGARKDLRNVLWDLQKKQIELMKERNEYIPEEDSGLKNEDEDDGDIEIIENFPQNEKVTDQGLSKDLVVMAPSQRSSPKSTSKSSLENSPTPPDDVQEKVFGKNGVDKTGIDRDRIVYDSKRSPPQRHVLESSPIADRPNENNREKSDGLSSPYFGDSPLKRRAPSFGYKPRETVFSPTHSSYVDVHDSDQEEPRRTSSNSLKSSASPVILTNEVPYGKKVPMTQNRFYGEKSSPSSSSEKAIISDLDQDSDVNLVGGNKSTTAGEDDKLSHLQQEFEKELNDNIGQTKDGGDLLNRPNRRQLRPVLVNSSRNILENEIHSVNGVDDEPSNAVIISQNDVQTIPSEEKK</sequence>
<dbReference type="EMBL" id="BDGX01000037">
    <property type="protein sequence ID" value="GAV54181.1"/>
    <property type="molecule type" value="Genomic_DNA"/>
</dbReference>
<dbReference type="AlphaFoldDB" id="A0A1Q3AET5"/>
<dbReference type="GO" id="GO:0070139">
    <property type="term" value="F:SUMO-specific endopeptidase activity"/>
    <property type="evidence" value="ECO:0007669"/>
    <property type="project" value="TreeGrafter"/>
</dbReference>
<feature type="compositionally biased region" description="Basic and acidic residues" evidence="6">
    <location>
        <begin position="833"/>
        <end position="843"/>
    </location>
</feature>
<dbReference type="GO" id="GO:0005634">
    <property type="term" value="C:nucleus"/>
    <property type="evidence" value="ECO:0007669"/>
    <property type="project" value="TreeGrafter"/>
</dbReference>
<name>A0A1Q3AET5_ZYGRO</name>
<feature type="compositionally biased region" description="Basic and acidic residues" evidence="6">
    <location>
        <begin position="388"/>
        <end position="414"/>
    </location>
</feature>
<dbReference type="InterPro" id="IPR051947">
    <property type="entry name" value="Sentrin-specific_protease"/>
</dbReference>
<keyword evidence="3" id="KW-0645">Protease</keyword>